<proteinExistence type="predicted"/>
<evidence type="ECO:0000256" key="1">
    <source>
        <dbReference type="ARBA" id="ARBA00022723"/>
    </source>
</evidence>
<dbReference type="SFLD" id="SFLDF00003">
    <property type="entry name" value="D-galactonate_dehydratase"/>
    <property type="match status" value="1"/>
</dbReference>
<dbReference type="Gene3D" id="3.30.390.10">
    <property type="entry name" value="Enolase-like, N-terminal domain"/>
    <property type="match status" value="1"/>
</dbReference>
<gene>
    <name evidence="5" type="primary">dgoD</name>
    <name evidence="5" type="ORF">G5C51_28400</name>
</gene>
<dbReference type="SFLD" id="SFLDG00179">
    <property type="entry name" value="mandelate_racemase"/>
    <property type="match status" value="1"/>
</dbReference>
<accession>A0A6G4U7V5</accession>
<dbReference type="SUPFAM" id="SSF51604">
    <property type="entry name" value="Enolase C-terminal domain-like"/>
    <property type="match status" value="1"/>
</dbReference>
<dbReference type="InterPro" id="IPR034593">
    <property type="entry name" value="DgoD-like"/>
</dbReference>
<dbReference type="GO" id="GO:0008869">
    <property type="term" value="F:galactonate dehydratase activity"/>
    <property type="evidence" value="ECO:0007669"/>
    <property type="project" value="UniProtKB-EC"/>
</dbReference>
<dbReference type="Pfam" id="PF13378">
    <property type="entry name" value="MR_MLE_C"/>
    <property type="match status" value="1"/>
</dbReference>
<dbReference type="GO" id="GO:0046872">
    <property type="term" value="F:metal ion binding"/>
    <property type="evidence" value="ECO:0007669"/>
    <property type="project" value="UniProtKB-KW"/>
</dbReference>
<dbReference type="PANTHER" id="PTHR48080">
    <property type="entry name" value="D-GALACTONATE DEHYDRATASE-RELATED"/>
    <property type="match status" value="1"/>
</dbReference>
<dbReference type="EMBL" id="JAAKZV010000164">
    <property type="protein sequence ID" value="NGN67810.1"/>
    <property type="molecule type" value="Genomic_DNA"/>
</dbReference>
<dbReference type="Proteomes" id="UP000481583">
    <property type="component" value="Unassembled WGS sequence"/>
</dbReference>
<dbReference type="EC" id="4.2.1.6" evidence="5"/>
<keyword evidence="2" id="KW-0460">Magnesium</keyword>
<evidence type="ECO:0000256" key="2">
    <source>
        <dbReference type="ARBA" id="ARBA00022842"/>
    </source>
</evidence>
<feature type="domain" description="Mandelate racemase/muconate lactonizing enzyme C-terminal" evidence="4">
    <location>
        <begin position="126"/>
        <end position="231"/>
    </location>
</feature>
<name>A0A6G4U7V5_9ACTN</name>
<reference evidence="5 6" key="1">
    <citation type="submission" date="2020-02" db="EMBL/GenBank/DDBJ databases">
        <title>Whole-genome analyses of novel actinobacteria.</title>
        <authorList>
            <person name="Sahin N."/>
        </authorList>
    </citation>
    <scope>NUCLEOTIDE SEQUENCE [LARGE SCALE GENOMIC DNA]</scope>
    <source>
        <strain evidence="5 6">A7024</strain>
    </source>
</reference>
<dbReference type="PROSITE" id="PS00908">
    <property type="entry name" value="MR_MLE_1"/>
    <property type="match status" value="1"/>
</dbReference>
<dbReference type="InterPro" id="IPR018110">
    <property type="entry name" value="Mandel_Rmase/mucon_lact_enz_CS"/>
</dbReference>
<dbReference type="PANTHER" id="PTHR48080:SF2">
    <property type="entry name" value="D-GALACTONATE DEHYDRATASE"/>
    <property type="match status" value="1"/>
</dbReference>
<dbReference type="InterPro" id="IPR029017">
    <property type="entry name" value="Enolase-like_N"/>
</dbReference>
<keyword evidence="1" id="KW-0479">Metal-binding</keyword>
<dbReference type="RefSeq" id="WP_165241172.1">
    <property type="nucleotide sequence ID" value="NZ_JAAKZV010000164.1"/>
</dbReference>
<organism evidence="5 6">
    <name type="scientific">Streptomyces coryli</name>
    <dbReference type="NCBI Taxonomy" id="1128680"/>
    <lineage>
        <taxon>Bacteria</taxon>
        <taxon>Bacillati</taxon>
        <taxon>Actinomycetota</taxon>
        <taxon>Actinomycetes</taxon>
        <taxon>Kitasatosporales</taxon>
        <taxon>Streptomycetaceae</taxon>
        <taxon>Streptomyces</taxon>
    </lineage>
</organism>
<dbReference type="InterPro" id="IPR013342">
    <property type="entry name" value="Mandelate_racemase_C"/>
</dbReference>
<dbReference type="AlphaFoldDB" id="A0A6G4U7V5"/>
<evidence type="ECO:0000259" key="4">
    <source>
        <dbReference type="SMART" id="SM00922"/>
    </source>
</evidence>
<evidence type="ECO:0000256" key="3">
    <source>
        <dbReference type="ARBA" id="ARBA00023239"/>
    </source>
</evidence>
<keyword evidence="3 5" id="KW-0456">Lyase</keyword>
<dbReference type="SMART" id="SM00922">
    <property type="entry name" value="MR_MLE"/>
    <property type="match status" value="1"/>
</dbReference>
<dbReference type="SFLD" id="SFLDS00001">
    <property type="entry name" value="Enolase"/>
    <property type="match status" value="1"/>
</dbReference>
<dbReference type="Pfam" id="PF02746">
    <property type="entry name" value="MR_MLE_N"/>
    <property type="match status" value="1"/>
</dbReference>
<evidence type="ECO:0000313" key="5">
    <source>
        <dbReference type="EMBL" id="NGN67810.1"/>
    </source>
</evidence>
<dbReference type="InterPro" id="IPR029065">
    <property type="entry name" value="Enolase_C-like"/>
</dbReference>
<comment type="caution">
    <text evidence="5">The sequence shown here is derived from an EMBL/GenBank/DDBJ whole genome shotgun (WGS) entry which is preliminary data.</text>
</comment>
<dbReference type="InterPro" id="IPR023592">
    <property type="entry name" value="Galactonate_deHydtase"/>
</dbReference>
<dbReference type="Gene3D" id="3.20.20.120">
    <property type="entry name" value="Enolase-like C-terminal domain"/>
    <property type="match status" value="1"/>
</dbReference>
<sequence>MKITRVETFAVPPRWLMCRIETDDGLVGWGEPVVEGRADTVRTAVHELADQFLIGADPLRIEDHWQLMTKGSFYRGGPVLSSAVAGLDQALWDIAGKAYGAPVHQLLGGPVRERARAYCWVGGDEPSEIRDQVAAQVEAGFTAVKMNGSGRMARLPNVADLNEVASRAEAAREALGPSGDFAVDFHGRFSAAGAIKAVQVLEPYAPMFVEEPVLPEYTHLIGRVVDATTLPIATGERLFSRTEALPALQAGIAILQPDLSHAGGISESRRIASLAETYDVAIAPHCPLGPLALAASLQLAFCTPNFLIQEQSIGIHYNTGAELLDYVADPEVFRFHDGHLLRPTAAGLGVEIDEKAVRRADGTAESWHNPVWRHADGSFAEW</sequence>
<protein>
    <submittedName>
        <fullName evidence="5">Galactonate dehydratase</fullName>
        <ecNumber evidence="5">4.2.1.6</ecNumber>
    </submittedName>
</protein>
<dbReference type="GO" id="GO:0009063">
    <property type="term" value="P:amino acid catabolic process"/>
    <property type="evidence" value="ECO:0007669"/>
    <property type="project" value="InterPro"/>
</dbReference>
<dbReference type="InterPro" id="IPR036849">
    <property type="entry name" value="Enolase-like_C_sf"/>
</dbReference>
<dbReference type="GO" id="GO:0034194">
    <property type="term" value="P:D-galactonate catabolic process"/>
    <property type="evidence" value="ECO:0007669"/>
    <property type="project" value="InterPro"/>
</dbReference>
<keyword evidence="6" id="KW-1185">Reference proteome</keyword>
<dbReference type="NCBIfam" id="NF010624">
    <property type="entry name" value="PRK14017.1"/>
    <property type="match status" value="1"/>
</dbReference>
<dbReference type="InterPro" id="IPR013341">
    <property type="entry name" value="Mandelate_racemase_N_dom"/>
</dbReference>
<evidence type="ECO:0000313" key="6">
    <source>
        <dbReference type="Proteomes" id="UP000481583"/>
    </source>
</evidence>
<dbReference type="SUPFAM" id="SSF54826">
    <property type="entry name" value="Enolase N-terminal domain-like"/>
    <property type="match status" value="1"/>
</dbReference>
<dbReference type="PROSITE" id="PS00909">
    <property type="entry name" value="MR_MLE_2"/>
    <property type="match status" value="1"/>
</dbReference>